<evidence type="ECO:0000313" key="4">
    <source>
        <dbReference type="Proteomes" id="UP000295043"/>
    </source>
</evidence>
<proteinExistence type="predicted"/>
<protein>
    <submittedName>
        <fullName evidence="1">Uncharacterized protein</fullName>
    </submittedName>
</protein>
<dbReference type="Proteomes" id="UP000295043">
    <property type="component" value="Unassembled WGS sequence"/>
</dbReference>
<dbReference type="Proteomes" id="UP000182306">
    <property type="component" value="Chromosome"/>
</dbReference>
<reference evidence="2 4" key="2">
    <citation type="submission" date="2019-03" db="EMBL/GenBank/DDBJ databases">
        <title>Genomic Encyclopedia of Type Strains, Phase IV (KMG-V): Genome sequencing to study the core and pangenomes of soil and plant-associated prokaryotes.</title>
        <authorList>
            <person name="Whitman W."/>
        </authorList>
    </citation>
    <scope>NUCLEOTIDE SEQUENCE [LARGE SCALE GENOMIC DNA]</scope>
    <source>
        <strain evidence="2 4">23C40</strain>
    </source>
</reference>
<sequence>MKMRNTLSQPAWVGNTLRLDPKRFPQQATYVLRGDVGNVSISLDHRGAVLRKVLPSSGLPLSIALPARAFKGVAARAIDHGDGEVTVTLELHHDDPDLCIPLLVAHDLSDIAADWRAWADAYRIPMLMVEADGVARPLEEHLGEIRTAPVKPRRRHSFFAERRPRFLVRRSTGKLGVQMKIDGREIIARS</sequence>
<dbReference type="EMBL" id="SLVU01000024">
    <property type="protein sequence ID" value="TCN22469.1"/>
    <property type="molecule type" value="Genomic_DNA"/>
</dbReference>
<dbReference type="AlphaFoldDB" id="A0A1L3LJG3"/>
<dbReference type="STRING" id="194963.SAMCFNEI73_Ch0907"/>
<accession>A0A1L3LJG3</accession>
<evidence type="ECO:0000313" key="1">
    <source>
        <dbReference type="EMBL" id="APG90229.1"/>
    </source>
</evidence>
<dbReference type="Pfam" id="PF19596">
    <property type="entry name" value="DUF6101"/>
    <property type="match status" value="1"/>
</dbReference>
<evidence type="ECO:0000313" key="2">
    <source>
        <dbReference type="EMBL" id="TCN22469.1"/>
    </source>
</evidence>
<name>A0A1L3LJG3_9HYPH</name>
<gene>
    <name evidence="2" type="ORF">EV184_12429</name>
    <name evidence="1" type="ORF">SAMCFNEI73_Ch0907</name>
</gene>
<dbReference type="EMBL" id="CP013107">
    <property type="protein sequence ID" value="APG90229.1"/>
    <property type="molecule type" value="Genomic_DNA"/>
</dbReference>
<keyword evidence="3" id="KW-1185">Reference proteome</keyword>
<organism evidence="1 3">
    <name type="scientific">Sinorhizobium americanum</name>
    <dbReference type="NCBI Taxonomy" id="194963"/>
    <lineage>
        <taxon>Bacteria</taxon>
        <taxon>Pseudomonadati</taxon>
        <taxon>Pseudomonadota</taxon>
        <taxon>Alphaproteobacteria</taxon>
        <taxon>Hyphomicrobiales</taxon>
        <taxon>Rhizobiaceae</taxon>
        <taxon>Sinorhizobium/Ensifer group</taxon>
        <taxon>Sinorhizobium</taxon>
    </lineage>
</organism>
<reference evidence="1 3" key="1">
    <citation type="submission" date="2015-10" db="EMBL/GenBank/DDBJ databases">
        <title>Genomic differences between typical nodule nitrogen-fixing rhizobial strains and those coming from bean seeds.</title>
        <authorList>
            <person name="Peralta H."/>
            <person name="Aguilar-Vera A."/>
            <person name="Diaz R."/>
            <person name="Mora Y."/>
            <person name="Martinez-Batallar G."/>
            <person name="Salazar E."/>
            <person name="Vargas-Lagunas C."/>
            <person name="Encarnacion S."/>
            <person name="Girard L."/>
            <person name="Mora J."/>
        </authorList>
    </citation>
    <scope>NUCLEOTIDE SEQUENCE [LARGE SCALE GENOMIC DNA]</scope>
    <source>
        <strain evidence="1 3">CFNEI 73</strain>
    </source>
</reference>
<dbReference type="KEGG" id="same:SAMCFNEI73_Ch0907"/>
<dbReference type="InterPro" id="IPR046083">
    <property type="entry name" value="DUF6101"/>
</dbReference>
<evidence type="ECO:0000313" key="3">
    <source>
        <dbReference type="Proteomes" id="UP000182306"/>
    </source>
</evidence>